<dbReference type="PROSITE" id="PS01359">
    <property type="entry name" value="ZF_PHD_1"/>
    <property type="match status" value="1"/>
</dbReference>
<reference evidence="11" key="1">
    <citation type="submission" date="2014-12" db="EMBL/GenBank/DDBJ databases">
        <title>Insight into the proteome of Arion vulgaris.</title>
        <authorList>
            <person name="Aradska J."/>
            <person name="Bulat T."/>
            <person name="Smidak R."/>
            <person name="Sarate P."/>
            <person name="Gangsoo J."/>
            <person name="Sialana F."/>
            <person name="Bilban M."/>
            <person name="Lubec G."/>
        </authorList>
    </citation>
    <scope>NUCLEOTIDE SEQUENCE</scope>
    <source>
        <tissue evidence="11">Skin</tissue>
    </source>
</reference>
<feature type="region of interest" description="Disordered" evidence="9">
    <location>
        <begin position="871"/>
        <end position="924"/>
    </location>
</feature>
<feature type="compositionally biased region" description="Low complexity" evidence="9">
    <location>
        <begin position="902"/>
        <end position="916"/>
    </location>
</feature>
<evidence type="ECO:0000256" key="1">
    <source>
        <dbReference type="ARBA" id="ARBA00004123"/>
    </source>
</evidence>
<feature type="region of interest" description="Disordered" evidence="9">
    <location>
        <begin position="1026"/>
        <end position="1048"/>
    </location>
</feature>
<feature type="compositionally biased region" description="Acidic residues" evidence="9">
    <location>
        <begin position="1029"/>
        <end position="1048"/>
    </location>
</feature>
<keyword evidence="5" id="KW-0862">Zinc</keyword>
<dbReference type="InterPro" id="IPR002999">
    <property type="entry name" value="Tudor"/>
</dbReference>
<evidence type="ECO:0000256" key="2">
    <source>
        <dbReference type="ARBA" id="ARBA00022723"/>
    </source>
</evidence>
<dbReference type="GO" id="GO:0006357">
    <property type="term" value="P:regulation of transcription by RNA polymerase II"/>
    <property type="evidence" value="ECO:0007669"/>
    <property type="project" value="TreeGrafter"/>
</dbReference>
<comment type="subcellular location">
    <subcellularLocation>
        <location evidence="1">Nucleus</location>
    </subcellularLocation>
</comment>
<dbReference type="Gene3D" id="3.30.40.10">
    <property type="entry name" value="Zinc/RING finger domain, C3HC4 (zinc finger)"/>
    <property type="match status" value="1"/>
</dbReference>
<dbReference type="PROSITE" id="PS00028">
    <property type="entry name" value="ZINC_FINGER_C2H2_1"/>
    <property type="match status" value="1"/>
</dbReference>
<gene>
    <name evidence="11" type="primary">ORF123595</name>
</gene>
<evidence type="ECO:0000256" key="7">
    <source>
        <dbReference type="PROSITE-ProRule" id="PRU00042"/>
    </source>
</evidence>
<dbReference type="SMART" id="SM00355">
    <property type="entry name" value="ZnF_C2H2"/>
    <property type="match status" value="1"/>
</dbReference>
<dbReference type="GO" id="GO:0005634">
    <property type="term" value="C:nucleus"/>
    <property type="evidence" value="ECO:0007669"/>
    <property type="project" value="UniProtKB-SubCell"/>
</dbReference>
<feature type="region of interest" description="Disordered" evidence="9">
    <location>
        <begin position="345"/>
        <end position="380"/>
    </location>
</feature>
<evidence type="ECO:0000256" key="9">
    <source>
        <dbReference type="SAM" id="MobiDB-lite"/>
    </source>
</evidence>
<evidence type="ECO:0000313" key="11">
    <source>
        <dbReference type="EMBL" id="CEK80955.1"/>
    </source>
</evidence>
<dbReference type="PANTHER" id="PTHR15856">
    <property type="entry name" value="PHD FINGER PROTEIN 20-RELATED"/>
    <property type="match status" value="1"/>
</dbReference>
<keyword evidence="3" id="KW-0677">Repeat</keyword>
<dbReference type="Gene3D" id="2.30.30.140">
    <property type="match status" value="1"/>
</dbReference>
<keyword evidence="2" id="KW-0479">Metal-binding</keyword>
<proteinExistence type="predicted"/>
<keyword evidence="4 7" id="KW-0863">Zinc-finger</keyword>
<dbReference type="SUPFAM" id="SSF57903">
    <property type="entry name" value="FYVE/PHD zinc finger"/>
    <property type="match status" value="1"/>
</dbReference>
<protein>
    <recommendedName>
        <fullName evidence="10">C2H2-type domain-containing protein</fullName>
    </recommendedName>
</protein>
<dbReference type="CDD" id="cd20386">
    <property type="entry name" value="Tudor_PHF20-like"/>
    <property type="match status" value="1"/>
</dbReference>
<dbReference type="PROSITE" id="PS50157">
    <property type="entry name" value="ZINC_FINGER_C2H2_2"/>
    <property type="match status" value="1"/>
</dbReference>
<dbReference type="InterPro" id="IPR019786">
    <property type="entry name" value="Zinc_finger_PHD-type_CS"/>
</dbReference>
<dbReference type="SUPFAM" id="SSF63748">
    <property type="entry name" value="Tudor/PWWP/MBT"/>
    <property type="match status" value="1"/>
</dbReference>
<name>A0A0B7AM32_9EUPU</name>
<feature type="region of interest" description="Disordered" evidence="9">
    <location>
        <begin position="1"/>
        <end position="25"/>
    </location>
</feature>
<dbReference type="InterPro" id="IPR013083">
    <property type="entry name" value="Znf_RING/FYVE/PHD"/>
</dbReference>
<feature type="compositionally biased region" description="Basic and acidic residues" evidence="9">
    <location>
        <begin position="878"/>
        <end position="898"/>
    </location>
</feature>
<dbReference type="InterPro" id="IPR011011">
    <property type="entry name" value="Znf_FYVE_PHD"/>
</dbReference>
<feature type="compositionally biased region" description="Polar residues" evidence="9">
    <location>
        <begin position="489"/>
        <end position="507"/>
    </location>
</feature>
<feature type="region of interest" description="Disordered" evidence="9">
    <location>
        <begin position="489"/>
        <end position="510"/>
    </location>
</feature>
<evidence type="ECO:0000256" key="4">
    <source>
        <dbReference type="ARBA" id="ARBA00022771"/>
    </source>
</evidence>
<dbReference type="InterPro" id="IPR043449">
    <property type="entry name" value="PHF20-like"/>
</dbReference>
<sequence>MDSEKLRPVTRHSERKDKGFKRRRIHPHPIYRAGEKVLAKWIDCKKYPAKISRLKEDGMYEVTFYDGVTRLIQPMNIQPIPEDMMHLKTLPPEVPPAPRTKLSFKQIKVHLPESVKRVKERLDKNRLLTEDTLPDKIRVPGESRPVDVKHRVSTEDTVFESNKLPSKTNILHKGKLSTKLRMLQKRKYRSKKSGHTLGTKTMKPNMDRDQSMIIARTKKRPYSWKIRKFKKLPFELTHCDVMLPSLTESTDVVAPISEEAATVLATTTPSSSPSAVTFTTQVKKAVAIKKTVGHGSSQTEVQTATVEHMGVQTPSCNRQEAHIFGAKRTKKRSNTVPNLHLKHKKIRLQSKDEEDARSGGLTKRPPMLGQADRSKSLDGASNIVSPTATPTIPLSLPVFVPSKAFIVEEDHNPFKCPHQGCNKDFRKENLLAYHIKYYHTEPEASSSGHDVVAGVTSPLLPPSLLQSPVGTPVVRKRRKKTSSISMKTVMSTTGSTDSDVSISSKGRCSSKHQHHDSQICVTTSASPDVLNRDLWADVRQSHTQQDSLTEESVAVDTEEEDIESDVVNCMCGQRETNGLMIQCDVCMCWQHFVCADTNNSGVPPTNYVCRVCENTPGVRDSCRYMYDIGWERRGELASFPFVTQSSSEHLRSVANECNEMTSALLAIKAALHSTRRQIKISKEEADPEFQLWQTDWDNWTKPEEDLTLTPRSGDPDPSPTPSTFLFPHAPCSSTITSTAEVFSPAVSLSSDTFLQSPTSVPHTTTADKPPLTAAFSHFTSSLISSSLTTVAGASSILESQTCKLPRLIESSTCTITSSAGASLVDTLSPDNSNAALLTSPQTLSTGHDSSLQLLQGQVRHLIKDLFPAPKTDSSLTLSRDEYVASEREASTRRQENGHRSPAVDTASTSVSDSTDSNKLSGSRHCDVRPQMMGSAIMSSVQLGHSGISPQVKSNDQDLHIKIKTAVPSLGLVTTGGEGQDQLLSHGRHDDIVDRTSSTKDVENGDVNTCMSSLFVEVSGNQCLQMGCNDADEDDDDAPDNDTDTAEESLDPYRNCEHNLLVHVSRVHSDIEKQLETLEQQITDLENSEQDNPTVQLSEDNILNDVPALKKSLNKLFRNLTKVQRFCVHH</sequence>
<evidence type="ECO:0000256" key="3">
    <source>
        <dbReference type="ARBA" id="ARBA00022737"/>
    </source>
</evidence>
<accession>A0A0B7AM32</accession>
<dbReference type="InterPro" id="IPR001965">
    <property type="entry name" value="Znf_PHD"/>
</dbReference>
<dbReference type="Gene3D" id="3.30.160.60">
    <property type="entry name" value="Classic Zinc Finger"/>
    <property type="match status" value="1"/>
</dbReference>
<dbReference type="SMART" id="SM00333">
    <property type="entry name" value="TUDOR"/>
    <property type="match status" value="1"/>
</dbReference>
<dbReference type="InterPro" id="IPR013087">
    <property type="entry name" value="Znf_C2H2_type"/>
</dbReference>
<keyword evidence="6" id="KW-0539">Nucleus</keyword>
<dbReference type="PANTHER" id="PTHR15856:SF51">
    <property type="entry name" value="MBD-R2"/>
    <property type="match status" value="1"/>
</dbReference>
<keyword evidence="8" id="KW-0175">Coiled coil</keyword>
<organism evidence="11">
    <name type="scientific">Arion vulgaris</name>
    <dbReference type="NCBI Taxonomy" id="1028688"/>
    <lineage>
        <taxon>Eukaryota</taxon>
        <taxon>Metazoa</taxon>
        <taxon>Spiralia</taxon>
        <taxon>Lophotrochozoa</taxon>
        <taxon>Mollusca</taxon>
        <taxon>Gastropoda</taxon>
        <taxon>Heterobranchia</taxon>
        <taxon>Euthyneura</taxon>
        <taxon>Panpulmonata</taxon>
        <taxon>Eupulmonata</taxon>
        <taxon>Stylommatophora</taxon>
        <taxon>Helicina</taxon>
        <taxon>Arionoidea</taxon>
        <taxon>Arionidae</taxon>
        <taxon>Arion</taxon>
    </lineage>
</organism>
<dbReference type="SMART" id="SM00249">
    <property type="entry name" value="PHD"/>
    <property type="match status" value="1"/>
</dbReference>
<dbReference type="AlphaFoldDB" id="A0A0B7AM32"/>
<evidence type="ECO:0000259" key="10">
    <source>
        <dbReference type="PROSITE" id="PS50157"/>
    </source>
</evidence>
<dbReference type="Pfam" id="PF20826">
    <property type="entry name" value="PHD_5"/>
    <property type="match status" value="1"/>
</dbReference>
<feature type="region of interest" description="Disordered" evidence="9">
    <location>
        <begin position="702"/>
        <end position="724"/>
    </location>
</feature>
<dbReference type="GO" id="GO:0044545">
    <property type="term" value="C:NSL complex"/>
    <property type="evidence" value="ECO:0007669"/>
    <property type="project" value="TreeGrafter"/>
</dbReference>
<evidence type="ECO:0000256" key="5">
    <source>
        <dbReference type="ARBA" id="ARBA00022833"/>
    </source>
</evidence>
<evidence type="ECO:0000256" key="6">
    <source>
        <dbReference type="ARBA" id="ARBA00023242"/>
    </source>
</evidence>
<feature type="coiled-coil region" evidence="8">
    <location>
        <begin position="1060"/>
        <end position="1090"/>
    </location>
</feature>
<dbReference type="GO" id="GO:0008270">
    <property type="term" value="F:zinc ion binding"/>
    <property type="evidence" value="ECO:0007669"/>
    <property type="project" value="UniProtKB-KW"/>
</dbReference>
<evidence type="ECO:0000256" key="8">
    <source>
        <dbReference type="SAM" id="Coils"/>
    </source>
</evidence>
<dbReference type="EMBL" id="HACG01034090">
    <property type="protein sequence ID" value="CEK80955.1"/>
    <property type="molecule type" value="Transcribed_RNA"/>
</dbReference>
<feature type="domain" description="C2H2-type" evidence="10">
    <location>
        <begin position="414"/>
        <end position="444"/>
    </location>
</feature>
<feature type="compositionally biased region" description="Basic and acidic residues" evidence="9">
    <location>
        <begin position="1"/>
        <end position="17"/>
    </location>
</feature>